<proteinExistence type="predicted"/>
<reference evidence="2 3" key="1">
    <citation type="journal article" date="2019" name="Int. J. Syst. Evol. Microbiol.">
        <title>The Global Catalogue of Microorganisms (GCM) 10K type strain sequencing project: providing services to taxonomists for standard genome sequencing and annotation.</title>
        <authorList>
            <consortium name="The Broad Institute Genomics Platform"/>
            <consortium name="The Broad Institute Genome Sequencing Center for Infectious Disease"/>
            <person name="Wu L."/>
            <person name="Ma J."/>
        </authorList>
    </citation>
    <scope>NUCLEOTIDE SEQUENCE [LARGE SCALE GENOMIC DNA]</scope>
    <source>
        <strain evidence="2 3">XZYJT29</strain>
    </source>
</reference>
<accession>A0ABD5Y1P8</accession>
<dbReference type="RefSeq" id="WP_274322356.1">
    <property type="nucleotide sequence ID" value="NZ_CP118158.1"/>
</dbReference>
<name>A0ABD5Y1P8_9EURY</name>
<keyword evidence="1" id="KW-0812">Transmembrane</keyword>
<keyword evidence="3" id="KW-1185">Reference proteome</keyword>
<dbReference type="Proteomes" id="UP001596432">
    <property type="component" value="Unassembled WGS sequence"/>
</dbReference>
<dbReference type="GeneID" id="78821579"/>
<sequence length="150" mass="16021">MPPLRSDISVYDHLRSTGAGPADEGVYRVVGTDDEHVTLLRVGDADGRRVNTGEVLTVDRDALDGFEPTDNPDGNRPAGETVSGFLRDFVWQLRAFAGGLRSRPLASLAALALVVVGHQGHRVLSVPELWLTAVYFLGVLGVVYLGARGG</sequence>
<keyword evidence="1" id="KW-0472">Membrane</keyword>
<evidence type="ECO:0000256" key="1">
    <source>
        <dbReference type="SAM" id="Phobius"/>
    </source>
</evidence>
<keyword evidence="1" id="KW-1133">Transmembrane helix</keyword>
<gene>
    <name evidence="2" type="ORF">ACFQMA_15700</name>
</gene>
<protein>
    <submittedName>
        <fullName evidence="2">Uncharacterized protein</fullName>
    </submittedName>
</protein>
<dbReference type="AlphaFoldDB" id="A0ABD5Y1P8"/>
<organism evidence="2 3">
    <name type="scientific">Halosimplex aquaticum</name>
    <dbReference type="NCBI Taxonomy" id="3026162"/>
    <lineage>
        <taxon>Archaea</taxon>
        <taxon>Methanobacteriati</taxon>
        <taxon>Methanobacteriota</taxon>
        <taxon>Stenosarchaea group</taxon>
        <taxon>Halobacteria</taxon>
        <taxon>Halobacteriales</taxon>
        <taxon>Haloarculaceae</taxon>
        <taxon>Halosimplex</taxon>
    </lineage>
</organism>
<evidence type="ECO:0000313" key="3">
    <source>
        <dbReference type="Proteomes" id="UP001596432"/>
    </source>
</evidence>
<dbReference type="EMBL" id="JBHTAS010000001">
    <property type="protein sequence ID" value="MFC7141270.1"/>
    <property type="molecule type" value="Genomic_DNA"/>
</dbReference>
<comment type="caution">
    <text evidence="2">The sequence shown here is derived from an EMBL/GenBank/DDBJ whole genome shotgun (WGS) entry which is preliminary data.</text>
</comment>
<evidence type="ECO:0000313" key="2">
    <source>
        <dbReference type="EMBL" id="MFC7141270.1"/>
    </source>
</evidence>
<feature type="transmembrane region" description="Helical" evidence="1">
    <location>
        <begin position="129"/>
        <end position="147"/>
    </location>
</feature>